<evidence type="ECO:0008006" key="4">
    <source>
        <dbReference type="Google" id="ProtNLM"/>
    </source>
</evidence>
<comment type="caution">
    <text evidence="2">The sequence shown here is derived from an EMBL/GenBank/DDBJ whole genome shotgun (WGS) entry which is preliminary data.</text>
</comment>
<organism evidence="2 3">
    <name type="scientific">Caldimonas mangrovi</name>
    <dbReference type="NCBI Taxonomy" id="2944811"/>
    <lineage>
        <taxon>Bacteria</taxon>
        <taxon>Pseudomonadati</taxon>
        <taxon>Pseudomonadota</taxon>
        <taxon>Betaproteobacteria</taxon>
        <taxon>Burkholderiales</taxon>
        <taxon>Sphaerotilaceae</taxon>
        <taxon>Caldimonas</taxon>
    </lineage>
</organism>
<accession>A0ABT0YRE7</accession>
<feature type="signal peptide" evidence="1">
    <location>
        <begin position="1"/>
        <end position="29"/>
    </location>
</feature>
<keyword evidence="3" id="KW-1185">Reference proteome</keyword>
<sequence>MSYLFARRALVRQLPVAAACALMSAGAAAEANPYYLKAKQAFSHDSNIFRSREGSEQSERISSTGLEVGINQPISRQRFIANAHVERNLYRDNDHLDNTAYGVGLRADLETAGNIGGGLRYSNNRSLASFDSYTGASRVTERNMITRQDYGAHVQYGGASLLVLEAGYNHRDQDYSAEAFENREQRTDAVNAGVRYRPSDLISFGVSARYTRGRIPNYTPTTADKYKRRDLDFTTTWIPTGLSTLSARVSLTSTDHDVAEARDFDGVTGALSYRYKPTGKLALNLQLVRETNDETGYYFEEPDSPDDPLEPTALQETKLIHTMRVGASYEATAKIRVNTGVRYIDRRIRVQSGSGSDRTTVVDLGATYTISRAWLVGCNLGWTQRSAGDNSADVSFDYKSRRASCLAQLSLK</sequence>
<proteinExistence type="predicted"/>
<evidence type="ECO:0000256" key="1">
    <source>
        <dbReference type="SAM" id="SignalP"/>
    </source>
</evidence>
<name>A0ABT0YRE7_9BURK</name>
<evidence type="ECO:0000313" key="2">
    <source>
        <dbReference type="EMBL" id="MCM5681323.1"/>
    </source>
</evidence>
<gene>
    <name evidence="2" type="ORF">M8A51_17490</name>
</gene>
<dbReference type="Proteomes" id="UP001165541">
    <property type="component" value="Unassembled WGS sequence"/>
</dbReference>
<feature type="chain" id="PRO_5045287481" description="Beta-barrel porin 2" evidence="1">
    <location>
        <begin position="30"/>
        <end position="412"/>
    </location>
</feature>
<dbReference type="EMBL" id="JAMKFE010000011">
    <property type="protein sequence ID" value="MCM5681323.1"/>
    <property type="molecule type" value="Genomic_DNA"/>
</dbReference>
<evidence type="ECO:0000313" key="3">
    <source>
        <dbReference type="Proteomes" id="UP001165541"/>
    </source>
</evidence>
<keyword evidence="1" id="KW-0732">Signal</keyword>
<dbReference type="SUPFAM" id="SSF56935">
    <property type="entry name" value="Porins"/>
    <property type="match status" value="1"/>
</dbReference>
<protein>
    <recommendedName>
        <fullName evidence="4">Beta-barrel porin 2</fullName>
    </recommendedName>
</protein>
<dbReference type="RefSeq" id="WP_251779809.1">
    <property type="nucleotide sequence ID" value="NZ_JAMKFE010000011.1"/>
</dbReference>
<reference evidence="2" key="1">
    <citation type="submission" date="2022-05" db="EMBL/GenBank/DDBJ databases">
        <title>Schlegelella sp. nov., isolated from mangrove soil.</title>
        <authorList>
            <person name="Liu Y."/>
            <person name="Ge X."/>
            <person name="Liu W."/>
        </authorList>
    </citation>
    <scope>NUCLEOTIDE SEQUENCE</scope>
    <source>
        <strain evidence="2">S2-27</strain>
    </source>
</reference>
<dbReference type="Gene3D" id="2.40.160.60">
    <property type="entry name" value="Outer membrane protein transport protein (OMPP1/FadL/TodX)"/>
    <property type="match status" value="1"/>
</dbReference>